<protein>
    <recommendedName>
        <fullName evidence="9">Integral membrane protein 2</fullName>
    </recommendedName>
</protein>
<dbReference type="Pfam" id="PF04089">
    <property type="entry name" value="BRICHOS"/>
    <property type="match status" value="1"/>
</dbReference>
<comment type="similarity">
    <text evidence="2 9">Belongs to the ITM2 family.</text>
</comment>
<evidence type="ECO:0000256" key="8">
    <source>
        <dbReference type="ARBA" id="ARBA00023180"/>
    </source>
</evidence>
<dbReference type="GO" id="GO:0070062">
    <property type="term" value="C:extracellular exosome"/>
    <property type="evidence" value="ECO:0007669"/>
    <property type="project" value="TreeGrafter"/>
</dbReference>
<keyword evidence="7" id="KW-1015">Disulfide bond</keyword>
<evidence type="ECO:0000313" key="12">
    <source>
        <dbReference type="Proteomes" id="UP000549394"/>
    </source>
</evidence>
<evidence type="ECO:0000256" key="3">
    <source>
        <dbReference type="ARBA" id="ARBA00022692"/>
    </source>
</evidence>
<proteinExistence type="inferred from homology"/>
<dbReference type="GO" id="GO:0005886">
    <property type="term" value="C:plasma membrane"/>
    <property type="evidence" value="ECO:0007669"/>
    <property type="project" value="UniProtKB-UniRule"/>
</dbReference>
<evidence type="ECO:0000259" key="10">
    <source>
        <dbReference type="PROSITE" id="PS50869"/>
    </source>
</evidence>
<keyword evidence="5 9" id="KW-1133">Transmembrane helix</keyword>
<comment type="subcellular location">
    <subcellularLocation>
        <location evidence="1 9">Membrane</location>
        <topology evidence="1 9">Single-pass type II membrane protein</topology>
    </subcellularLocation>
</comment>
<dbReference type="GO" id="GO:0042985">
    <property type="term" value="P:negative regulation of amyloid precursor protein biosynthetic process"/>
    <property type="evidence" value="ECO:0007669"/>
    <property type="project" value="TreeGrafter"/>
</dbReference>
<sequence>MTIYTSKRVDKKADKNELEAEEILDALAEKQLLAKQNEDAPKVHAHIVRISDDLIRRRRMALRLVVISAAIVCSVVAVFGGVYLYWRMSHGTFKGYYGVQYYSEEFKENQHISHQSQKMLSANQMRNPHRLEEHIEIDKATGAFEKIEIPHFEAFRQATILHDFEKNLTAIVDKKVHRCFIMSLDRRSVKPPKDFWDLLRKAKQGYYLPKASMVRRKFRVSQHPIKDVHKLGYYIWRECKDNFATYRLKPYGLPYALSKRSVSNRMEYFSGSAGTDVVIAFTILL</sequence>
<keyword evidence="9" id="KW-1003">Cell membrane</keyword>
<evidence type="ECO:0000256" key="7">
    <source>
        <dbReference type="ARBA" id="ARBA00023157"/>
    </source>
</evidence>
<keyword evidence="12" id="KW-1185">Reference proteome</keyword>
<dbReference type="Proteomes" id="UP000549394">
    <property type="component" value="Unassembled WGS sequence"/>
</dbReference>
<dbReference type="InterPro" id="IPR040145">
    <property type="entry name" value="ITM2"/>
</dbReference>
<evidence type="ECO:0000256" key="5">
    <source>
        <dbReference type="ARBA" id="ARBA00022989"/>
    </source>
</evidence>
<dbReference type="EMBL" id="CAJFCJ010000008">
    <property type="protein sequence ID" value="CAD5118313.1"/>
    <property type="molecule type" value="Genomic_DNA"/>
</dbReference>
<dbReference type="GO" id="GO:0005794">
    <property type="term" value="C:Golgi apparatus"/>
    <property type="evidence" value="ECO:0007669"/>
    <property type="project" value="TreeGrafter"/>
</dbReference>
<reference evidence="11 12" key="1">
    <citation type="submission" date="2020-08" db="EMBL/GenBank/DDBJ databases">
        <authorList>
            <person name="Hejnol A."/>
        </authorList>
    </citation>
    <scope>NUCLEOTIDE SEQUENCE [LARGE SCALE GENOMIC DNA]</scope>
</reference>
<dbReference type="PROSITE" id="PS50869">
    <property type="entry name" value="BRICHOS"/>
    <property type="match status" value="1"/>
</dbReference>
<organism evidence="11 12">
    <name type="scientific">Dimorphilus gyrociliatus</name>
    <dbReference type="NCBI Taxonomy" id="2664684"/>
    <lineage>
        <taxon>Eukaryota</taxon>
        <taxon>Metazoa</taxon>
        <taxon>Spiralia</taxon>
        <taxon>Lophotrochozoa</taxon>
        <taxon>Annelida</taxon>
        <taxon>Polychaeta</taxon>
        <taxon>Polychaeta incertae sedis</taxon>
        <taxon>Dinophilidae</taxon>
        <taxon>Dimorphilus</taxon>
    </lineage>
</organism>
<evidence type="ECO:0000256" key="2">
    <source>
        <dbReference type="ARBA" id="ARBA00006794"/>
    </source>
</evidence>
<feature type="transmembrane region" description="Helical" evidence="9">
    <location>
        <begin position="64"/>
        <end position="86"/>
    </location>
</feature>
<dbReference type="PANTHER" id="PTHR10962:SF1">
    <property type="entry name" value="INTEGRAL MEMBRANE PROTEIN 2"/>
    <property type="match status" value="1"/>
</dbReference>
<keyword evidence="4 9" id="KW-0735">Signal-anchor</keyword>
<evidence type="ECO:0000256" key="9">
    <source>
        <dbReference type="RuleBase" id="RU367061"/>
    </source>
</evidence>
<keyword evidence="6 9" id="KW-0472">Membrane</keyword>
<dbReference type="OrthoDB" id="9982095at2759"/>
<comment type="caution">
    <text evidence="11">The sequence shown here is derived from an EMBL/GenBank/DDBJ whole genome shotgun (WGS) entry which is preliminary data.</text>
</comment>
<evidence type="ECO:0000256" key="4">
    <source>
        <dbReference type="ARBA" id="ARBA00022968"/>
    </source>
</evidence>
<dbReference type="PANTHER" id="PTHR10962">
    <property type="entry name" value="INTEGRAL TRANSMEMBRANE PROTEIN 2"/>
    <property type="match status" value="1"/>
</dbReference>
<feature type="domain" description="BRICHOS" evidence="10">
    <location>
        <begin position="152"/>
        <end position="247"/>
    </location>
</feature>
<dbReference type="InterPro" id="IPR007084">
    <property type="entry name" value="BRICHOS_dom"/>
</dbReference>
<evidence type="ECO:0000313" key="11">
    <source>
        <dbReference type="EMBL" id="CAD5118313.1"/>
    </source>
</evidence>
<dbReference type="SMART" id="SM01039">
    <property type="entry name" value="BRICHOS"/>
    <property type="match status" value="1"/>
</dbReference>
<gene>
    <name evidence="11" type="ORF">DGYR_LOCUS6706</name>
</gene>
<dbReference type="AlphaFoldDB" id="A0A7I8VPV0"/>
<dbReference type="GO" id="GO:0001540">
    <property type="term" value="F:amyloid-beta binding"/>
    <property type="evidence" value="ECO:0007669"/>
    <property type="project" value="TreeGrafter"/>
</dbReference>
<name>A0A7I8VPV0_9ANNE</name>
<keyword evidence="8" id="KW-0325">Glycoprotein</keyword>
<accession>A0A7I8VPV0</accession>
<keyword evidence="3 9" id="KW-0812">Transmembrane</keyword>
<evidence type="ECO:0000256" key="6">
    <source>
        <dbReference type="ARBA" id="ARBA00023136"/>
    </source>
</evidence>
<evidence type="ECO:0000256" key="1">
    <source>
        <dbReference type="ARBA" id="ARBA00004606"/>
    </source>
</evidence>